<keyword evidence="8 9" id="KW-0413">Isomerase</keyword>
<accession>A0A371PM21</accession>
<evidence type="ECO:0000256" key="7">
    <source>
        <dbReference type="ARBA" id="ARBA00023141"/>
    </source>
</evidence>
<gene>
    <name evidence="9" type="primary">trpF</name>
    <name evidence="11" type="ORF">DX130_09650</name>
</gene>
<dbReference type="RefSeq" id="WP_116044736.1">
    <property type="nucleotide sequence ID" value="NZ_QUBQ01000001.1"/>
</dbReference>
<evidence type="ECO:0000256" key="3">
    <source>
        <dbReference type="ARBA" id="ARBA00012572"/>
    </source>
</evidence>
<dbReference type="OrthoDB" id="9786954at2"/>
<evidence type="ECO:0000256" key="1">
    <source>
        <dbReference type="ARBA" id="ARBA00001164"/>
    </source>
</evidence>
<dbReference type="InterPro" id="IPR044643">
    <property type="entry name" value="TrpF_fam"/>
</dbReference>
<evidence type="ECO:0000313" key="11">
    <source>
        <dbReference type="EMBL" id="REK77244.1"/>
    </source>
</evidence>
<dbReference type="InterPro" id="IPR011060">
    <property type="entry name" value="RibuloseP-bd_barrel"/>
</dbReference>
<name>A0A371PM21_9BACL</name>
<dbReference type="HAMAP" id="MF_00135">
    <property type="entry name" value="PRAI"/>
    <property type="match status" value="1"/>
</dbReference>
<dbReference type="Gene3D" id="3.20.20.70">
    <property type="entry name" value="Aldolase class I"/>
    <property type="match status" value="1"/>
</dbReference>
<evidence type="ECO:0000256" key="6">
    <source>
        <dbReference type="ARBA" id="ARBA00022822"/>
    </source>
</evidence>
<comment type="caution">
    <text evidence="11">The sequence shown here is derived from an EMBL/GenBank/DDBJ whole genome shotgun (WGS) entry which is preliminary data.</text>
</comment>
<keyword evidence="7 9" id="KW-0057">Aromatic amino acid biosynthesis</keyword>
<comment type="catalytic activity">
    <reaction evidence="1 9">
        <text>N-(5-phospho-beta-D-ribosyl)anthranilate = 1-(2-carboxyphenylamino)-1-deoxy-D-ribulose 5-phosphate</text>
        <dbReference type="Rhea" id="RHEA:21540"/>
        <dbReference type="ChEBI" id="CHEBI:18277"/>
        <dbReference type="ChEBI" id="CHEBI:58613"/>
        <dbReference type="EC" id="5.3.1.24"/>
    </reaction>
</comment>
<dbReference type="SUPFAM" id="SSF51366">
    <property type="entry name" value="Ribulose-phoshate binding barrel"/>
    <property type="match status" value="1"/>
</dbReference>
<reference evidence="11 12" key="1">
    <citation type="submission" date="2018-08" db="EMBL/GenBank/DDBJ databases">
        <title>Paenibacillus sp. M4BSY-1, whole genome shotgun sequence.</title>
        <authorList>
            <person name="Tuo L."/>
        </authorList>
    </citation>
    <scope>NUCLEOTIDE SEQUENCE [LARGE SCALE GENOMIC DNA]</scope>
    <source>
        <strain evidence="11 12">M4BSY-1</strain>
    </source>
</reference>
<keyword evidence="12" id="KW-1185">Reference proteome</keyword>
<dbReference type="InterPro" id="IPR013785">
    <property type="entry name" value="Aldolase_TIM"/>
</dbReference>
<dbReference type="GO" id="GO:0004640">
    <property type="term" value="F:phosphoribosylanthranilate isomerase activity"/>
    <property type="evidence" value="ECO:0007669"/>
    <property type="project" value="UniProtKB-UniRule"/>
</dbReference>
<dbReference type="PANTHER" id="PTHR42894">
    <property type="entry name" value="N-(5'-PHOSPHORIBOSYL)ANTHRANILATE ISOMERASE"/>
    <property type="match status" value="1"/>
</dbReference>
<feature type="domain" description="N-(5'phosphoribosyl) anthranilate isomerase (PRAI)" evidence="10">
    <location>
        <begin position="5"/>
        <end position="223"/>
    </location>
</feature>
<keyword evidence="5 9" id="KW-0028">Amino-acid biosynthesis</keyword>
<evidence type="ECO:0000259" key="10">
    <source>
        <dbReference type="Pfam" id="PF00697"/>
    </source>
</evidence>
<evidence type="ECO:0000256" key="2">
    <source>
        <dbReference type="ARBA" id="ARBA00004664"/>
    </source>
</evidence>
<dbReference type="PANTHER" id="PTHR42894:SF1">
    <property type="entry name" value="N-(5'-PHOSPHORIBOSYL)ANTHRANILATE ISOMERASE"/>
    <property type="match status" value="1"/>
</dbReference>
<organism evidence="11 12">
    <name type="scientific">Paenibacillus paeoniae</name>
    <dbReference type="NCBI Taxonomy" id="2292705"/>
    <lineage>
        <taxon>Bacteria</taxon>
        <taxon>Bacillati</taxon>
        <taxon>Bacillota</taxon>
        <taxon>Bacilli</taxon>
        <taxon>Bacillales</taxon>
        <taxon>Paenibacillaceae</taxon>
        <taxon>Paenibacillus</taxon>
    </lineage>
</organism>
<comment type="pathway">
    <text evidence="2 9">Amino-acid biosynthesis; L-tryptophan biosynthesis; L-tryptophan from chorismate: step 3/5.</text>
</comment>
<dbReference type="InterPro" id="IPR001240">
    <property type="entry name" value="PRAI_dom"/>
</dbReference>
<dbReference type="CDD" id="cd00405">
    <property type="entry name" value="PRAI"/>
    <property type="match status" value="1"/>
</dbReference>
<evidence type="ECO:0000256" key="9">
    <source>
        <dbReference type="HAMAP-Rule" id="MF_00135"/>
    </source>
</evidence>
<dbReference type="GO" id="GO:0000162">
    <property type="term" value="P:L-tryptophan biosynthetic process"/>
    <property type="evidence" value="ECO:0007669"/>
    <property type="project" value="UniProtKB-UniRule"/>
</dbReference>
<dbReference type="EMBL" id="QUBQ01000001">
    <property type="protein sequence ID" value="REK77244.1"/>
    <property type="molecule type" value="Genomic_DNA"/>
</dbReference>
<comment type="similarity">
    <text evidence="9">Belongs to the TrpF family.</text>
</comment>
<evidence type="ECO:0000256" key="4">
    <source>
        <dbReference type="ARBA" id="ARBA00022272"/>
    </source>
</evidence>
<dbReference type="Proteomes" id="UP000261905">
    <property type="component" value="Unassembled WGS sequence"/>
</dbReference>
<keyword evidence="6 9" id="KW-0822">Tryptophan biosynthesis</keyword>
<dbReference type="UniPathway" id="UPA00035">
    <property type="reaction ID" value="UER00042"/>
</dbReference>
<dbReference type="AlphaFoldDB" id="A0A371PM21"/>
<dbReference type="Pfam" id="PF00697">
    <property type="entry name" value="PRAI"/>
    <property type="match status" value="1"/>
</dbReference>
<evidence type="ECO:0000256" key="8">
    <source>
        <dbReference type="ARBA" id="ARBA00023235"/>
    </source>
</evidence>
<proteinExistence type="inferred from homology"/>
<dbReference type="EC" id="5.3.1.24" evidence="3 9"/>
<evidence type="ECO:0000313" key="12">
    <source>
        <dbReference type="Proteomes" id="UP000261905"/>
    </source>
</evidence>
<protein>
    <recommendedName>
        <fullName evidence="4 9">N-(5'-phosphoribosyl)anthranilate isomerase</fullName>
        <shortName evidence="9">PRAI</shortName>
        <ecNumber evidence="3 9">5.3.1.24</ecNumber>
    </recommendedName>
</protein>
<evidence type="ECO:0000256" key="5">
    <source>
        <dbReference type="ARBA" id="ARBA00022605"/>
    </source>
</evidence>
<sequence length="228" mass="24859">MSVRVKICGLRDQATIQAMDGLSIDEVGLLFAPSKRQVSKETASLLIESIHQIRNDRDARPDAVGVFVNASLDEMAAILAVAPLDVVQLHGQETPAYCAELRRRFPGTAIWRVFSIRPEPEADSSSPEADEAEKRLAPYAGVVDALLIDAPGGGTGQPFNWSVIEAYKRSADSFGLPLYVAGGLHADNVQELLHKYKPHGVDVSSGVETDGQKDIEKIRLFVRRVREA</sequence>